<organism evidence="3 4">
    <name type="scientific">Saccharopolyspora oryzae</name>
    <dbReference type="NCBI Taxonomy" id="2997343"/>
    <lineage>
        <taxon>Bacteria</taxon>
        <taxon>Bacillati</taxon>
        <taxon>Actinomycetota</taxon>
        <taxon>Actinomycetes</taxon>
        <taxon>Pseudonocardiales</taxon>
        <taxon>Pseudonocardiaceae</taxon>
        <taxon>Saccharopolyspora</taxon>
    </lineage>
</organism>
<keyword evidence="4" id="KW-1185">Reference proteome</keyword>
<protein>
    <submittedName>
        <fullName evidence="3">Uncharacterized protein</fullName>
    </submittedName>
</protein>
<keyword evidence="2" id="KW-0812">Transmembrane</keyword>
<reference evidence="3 4" key="1">
    <citation type="submission" date="2022-11" db="EMBL/GenBank/DDBJ databases">
        <title>Draft genome sequence of Saccharopolyspora sp. WRP15-2 isolated from rhizosphere soils of wild rice in Thailand.</title>
        <authorList>
            <person name="Duangmal K."/>
            <person name="Kammanee S."/>
            <person name="Muangham S."/>
        </authorList>
    </citation>
    <scope>NUCLEOTIDE SEQUENCE [LARGE SCALE GENOMIC DNA]</scope>
    <source>
        <strain evidence="3 4">WRP15-2</strain>
    </source>
</reference>
<feature type="compositionally biased region" description="Low complexity" evidence="1">
    <location>
        <begin position="74"/>
        <end position="84"/>
    </location>
</feature>
<feature type="region of interest" description="Disordered" evidence="1">
    <location>
        <begin position="1"/>
        <end position="103"/>
    </location>
</feature>
<accession>A0ABT4URL9</accession>
<evidence type="ECO:0000313" key="3">
    <source>
        <dbReference type="EMBL" id="MDA3624342.1"/>
    </source>
</evidence>
<sequence>MPDGTGAPDDMTGERADTQRETAPLRRDNSRIQPDRAPVDPGVGQTTRPVFPPPPQHPQQAPMPPQQPPPPRPVRQQTNPQVQPAVNPPTNRQPMPGLPPSGKKRITPMGWVARGAGLFAISVVSGLIWMALKPAAPEPEVPAETPLKYQFDPIRREDGFRGCQNVSDYKIQQFFQGEECEHLTRALYDTKLPDGTRVLTSVVTVRMPNADSAQRLDDLTTQDSTGNIRDLVDDGSEDTKGLPELKDKAYASDRQNELVVIGDSAYYDKATPNKDPLLLDVSREALKLGWPQEGAPR</sequence>
<comment type="caution">
    <text evidence="3">The sequence shown here is derived from an EMBL/GenBank/DDBJ whole genome shotgun (WGS) entry which is preliminary data.</text>
</comment>
<keyword evidence="2" id="KW-1133">Transmembrane helix</keyword>
<dbReference type="Proteomes" id="UP001210380">
    <property type="component" value="Unassembled WGS sequence"/>
</dbReference>
<proteinExistence type="predicted"/>
<name>A0ABT4URL9_9PSEU</name>
<gene>
    <name evidence="3" type="ORF">OU415_02770</name>
</gene>
<evidence type="ECO:0000313" key="4">
    <source>
        <dbReference type="Proteomes" id="UP001210380"/>
    </source>
</evidence>
<feature type="transmembrane region" description="Helical" evidence="2">
    <location>
        <begin position="111"/>
        <end position="132"/>
    </location>
</feature>
<dbReference type="RefSeq" id="WP_270946912.1">
    <property type="nucleotide sequence ID" value="NZ_JAQGLA010000003.1"/>
</dbReference>
<feature type="compositionally biased region" description="Basic and acidic residues" evidence="1">
    <location>
        <begin position="12"/>
        <end position="38"/>
    </location>
</feature>
<evidence type="ECO:0000256" key="1">
    <source>
        <dbReference type="SAM" id="MobiDB-lite"/>
    </source>
</evidence>
<keyword evidence="2" id="KW-0472">Membrane</keyword>
<dbReference type="EMBL" id="JAQGLA010000003">
    <property type="protein sequence ID" value="MDA3624342.1"/>
    <property type="molecule type" value="Genomic_DNA"/>
</dbReference>
<feature type="region of interest" description="Disordered" evidence="1">
    <location>
        <begin position="216"/>
        <end position="242"/>
    </location>
</feature>
<feature type="compositionally biased region" description="Pro residues" evidence="1">
    <location>
        <begin position="50"/>
        <end position="73"/>
    </location>
</feature>
<evidence type="ECO:0000256" key="2">
    <source>
        <dbReference type="SAM" id="Phobius"/>
    </source>
</evidence>